<accession>A0ABP0WWY4</accession>
<keyword evidence="2" id="KW-1185">Reference proteome</keyword>
<organism evidence="1 2">
    <name type="scientific">Sphagnum jensenii</name>
    <dbReference type="NCBI Taxonomy" id="128206"/>
    <lineage>
        <taxon>Eukaryota</taxon>
        <taxon>Viridiplantae</taxon>
        <taxon>Streptophyta</taxon>
        <taxon>Embryophyta</taxon>
        <taxon>Bryophyta</taxon>
        <taxon>Sphagnophytina</taxon>
        <taxon>Sphagnopsida</taxon>
        <taxon>Sphagnales</taxon>
        <taxon>Sphagnaceae</taxon>
        <taxon>Sphagnum</taxon>
    </lineage>
</organism>
<protein>
    <submittedName>
        <fullName evidence="1">Uncharacterized protein</fullName>
    </submittedName>
</protein>
<dbReference type="EMBL" id="OZ020099">
    <property type="protein sequence ID" value="CAK9271369.1"/>
    <property type="molecule type" value="Genomic_DNA"/>
</dbReference>
<evidence type="ECO:0000313" key="1">
    <source>
        <dbReference type="EMBL" id="CAK9271369.1"/>
    </source>
</evidence>
<reference evidence="1" key="1">
    <citation type="submission" date="2024-02" db="EMBL/GenBank/DDBJ databases">
        <authorList>
            <consortium name="ELIXIR-Norway"/>
            <consortium name="Elixir Norway"/>
        </authorList>
    </citation>
    <scope>NUCLEOTIDE SEQUENCE</scope>
</reference>
<name>A0ABP0WWY4_9BRYO</name>
<dbReference type="Proteomes" id="UP001497444">
    <property type="component" value="Chromosome 4"/>
</dbReference>
<sequence>MTMVEKNVTGFMKRIDERLGTIELCLHELVSYMKTLLPTSTTMEIDGKYENVELLNMGDVGVVTNMEKVTQASQRLDGVPMEVPMEGGNKDVV</sequence>
<evidence type="ECO:0000313" key="2">
    <source>
        <dbReference type="Proteomes" id="UP001497444"/>
    </source>
</evidence>
<proteinExistence type="predicted"/>
<gene>
    <name evidence="1" type="ORF">CSSPJE1EN1_LOCUS16847</name>
</gene>